<protein>
    <recommendedName>
        <fullName evidence="4">Tr-type G domain-containing protein</fullName>
    </recommendedName>
</protein>
<dbReference type="Gene3D" id="3.40.50.300">
    <property type="entry name" value="P-loop containing nucleotide triphosphate hydrolases"/>
    <property type="match status" value="1"/>
</dbReference>
<reference evidence="5" key="1">
    <citation type="journal article" date="2014" name="Front. Microbiol.">
        <title>High frequency of phylogenetically diverse reductive dehalogenase-homologous genes in deep subseafloor sedimentary metagenomes.</title>
        <authorList>
            <person name="Kawai M."/>
            <person name="Futagami T."/>
            <person name="Toyoda A."/>
            <person name="Takaki Y."/>
            <person name="Nishi S."/>
            <person name="Hori S."/>
            <person name="Arai W."/>
            <person name="Tsubouchi T."/>
            <person name="Morono Y."/>
            <person name="Uchiyama I."/>
            <person name="Ito T."/>
            <person name="Fujiyama A."/>
            <person name="Inagaki F."/>
            <person name="Takami H."/>
        </authorList>
    </citation>
    <scope>NUCLEOTIDE SEQUENCE</scope>
    <source>
        <strain evidence="5">Expedition CK06-06</strain>
    </source>
</reference>
<gene>
    <name evidence="5" type="ORF">S01H1_62574</name>
</gene>
<name>X0YYQ9_9ZZZZ</name>
<sequence>MPRKKSAKKEEGTQPEINIGIVGHVDHGKTTLLERLSGKWADTHSEEMKRGITIRLGYADVTFRKC</sequence>
<dbReference type="EMBL" id="BARS01041113">
    <property type="protein sequence ID" value="GAG41626.1"/>
    <property type="molecule type" value="Genomic_DNA"/>
</dbReference>
<accession>X0YYQ9</accession>
<dbReference type="Pfam" id="PF00009">
    <property type="entry name" value="GTP_EFTU"/>
    <property type="match status" value="1"/>
</dbReference>
<comment type="caution">
    <text evidence="5">The sequence shown here is derived from an EMBL/GenBank/DDBJ whole genome shotgun (WGS) entry which is preliminary data.</text>
</comment>
<dbReference type="GO" id="GO:0000049">
    <property type="term" value="F:tRNA binding"/>
    <property type="evidence" value="ECO:0007669"/>
    <property type="project" value="TreeGrafter"/>
</dbReference>
<dbReference type="AlphaFoldDB" id="X0YYQ9"/>
<proteinExistence type="predicted"/>
<dbReference type="GO" id="GO:0003924">
    <property type="term" value="F:GTPase activity"/>
    <property type="evidence" value="ECO:0007669"/>
    <property type="project" value="InterPro"/>
</dbReference>
<dbReference type="InterPro" id="IPR027417">
    <property type="entry name" value="P-loop_NTPase"/>
</dbReference>
<dbReference type="GO" id="GO:0005829">
    <property type="term" value="C:cytosol"/>
    <property type="evidence" value="ECO:0007669"/>
    <property type="project" value="TreeGrafter"/>
</dbReference>
<feature type="non-terminal residue" evidence="5">
    <location>
        <position position="66"/>
    </location>
</feature>
<keyword evidence="2" id="KW-0648">Protein biosynthesis</keyword>
<dbReference type="GO" id="GO:0001731">
    <property type="term" value="P:formation of translation preinitiation complex"/>
    <property type="evidence" value="ECO:0007669"/>
    <property type="project" value="TreeGrafter"/>
</dbReference>
<evidence type="ECO:0000256" key="1">
    <source>
        <dbReference type="ARBA" id="ARBA00022741"/>
    </source>
</evidence>
<keyword evidence="1" id="KW-0547">Nucleotide-binding</keyword>
<evidence type="ECO:0000256" key="3">
    <source>
        <dbReference type="ARBA" id="ARBA00023134"/>
    </source>
</evidence>
<keyword evidence="3" id="KW-0342">GTP-binding</keyword>
<feature type="domain" description="Tr-type G" evidence="4">
    <location>
        <begin position="17"/>
        <end position="57"/>
    </location>
</feature>
<dbReference type="GO" id="GO:0003743">
    <property type="term" value="F:translation initiation factor activity"/>
    <property type="evidence" value="ECO:0007669"/>
    <property type="project" value="TreeGrafter"/>
</dbReference>
<evidence type="ECO:0000313" key="5">
    <source>
        <dbReference type="EMBL" id="GAG41626.1"/>
    </source>
</evidence>
<organism evidence="5">
    <name type="scientific">marine sediment metagenome</name>
    <dbReference type="NCBI Taxonomy" id="412755"/>
    <lineage>
        <taxon>unclassified sequences</taxon>
        <taxon>metagenomes</taxon>
        <taxon>ecological metagenomes</taxon>
    </lineage>
</organism>
<dbReference type="GO" id="GO:0005525">
    <property type="term" value="F:GTP binding"/>
    <property type="evidence" value="ECO:0007669"/>
    <property type="project" value="UniProtKB-KW"/>
</dbReference>
<dbReference type="PANTHER" id="PTHR42854:SF3">
    <property type="entry name" value="EUKARYOTIC TRANSLATION INITIATION FACTOR 2 SUBUNIT 3-RELATED"/>
    <property type="match status" value="1"/>
</dbReference>
<evidence type="ECO:0000256" key="2">
    <source>
        <dbReference type="ARBA" id="ARBA00022917"/>
    </source>
</evidence>
<evidence type="ECO:0000259" key="4">
    <source>
        <dbReference type="Pfam" id="PF00009"/>
    </source>
</evidence>
<dbReference type="PANTHER" id="PTHR42854">
    <property type="entry name" value="EUKARYOTIC TRANSLATION INITIATION FACTOR 2 SUBUNIT 3 FAMILY MEMBER"/>
    <property type="match status" value="1"/>
</dbReference>
<dbReference type="InterPro" id="IPR050543">
    <property type="entry name" value="eIF2G"/>
</dbReference>
<dbReference type="SUPFAM" id="SSF52540">
    <property type="entry name" value="P-loop containing nucleoside triphosphate hydrolases"/>
    <property type="match status" value="1"/>
</dbReference>
<dbReference type="InterPro" id="IPR000795">
    <property type="entry name" value="T_Tr_GTP-bd_dom"/>
</dbReference>